<name>A0A317XN39_9BASI</name>
<organism evidence="1 2">
    <name type="scientific">Testicularia cyperi</name>
    <dbReference type="NCBI Taxonomy" id="1882483"/>
    <lineage>
        <taxon>Eukaryota</taxon>
        <taxon>Fungi</taxon>
        <taxon>Dikarya</taxon>
        <taxon>Basidiomycota</taxon>
        <taxon>Ustilaginomycotina</taxon>
        <taxon>Ustilaginomycetes</taxon>
        <taxon>Ustilaginales</taxon>
        <taxon>Anthracoideaceae</taxon>
        <taxon>Testicularia</taxon>
    </lineage>
</organism>
<sequence length="111" mass="12151">MPGDRLSLAPQARKSEKTDLLDPVVCSCSVRWSWLSLSVCCIHAAQPTNQRPRFEPKGTVMGSPLTLAAPLFFLLLPEQEGSYCTVLCKVLAKLSPRGVKYCTVLSCIVAR</sequence>
<dbReference type="Proteomes" id="UP000246740">
    <property type="component" value="Unassembled WGS sequence"/>
</dbReference>
<dbReference type="AlphaFoldDB" id="A0A317XN39"/>
<protein>
    <submittedName>
        <fullName evidence="1">Uncharacterized protein</fullName>
    </submittedName>
</protein>
<reference evidence="1 2" key="1">
    <citation type="journal article" date="2018" name="Mol. Biol. Evol.">
        <title>Broad Genomic Sampling Reveals a Smut Pathogenic Ancestry of the Fungal Clade Ustilaginomycotina.</title>
        <authorList>
            <person name="Kijpornyongpan T."/>
            <person name="Mondo S.J."/>
            <person name="Barry K."/>
            <person name="Sandor L."/>
            <person name="Lee J."/>
            <person name="Lipzen A."/>
            <person name="Pangilinan J."/>
            <person name="LaButti K."/>
            <person name="Hainaut M."/>
            <person name="Henrissat B."/>
            <person name="Grigoriev I.V."/>
            <person name="Spatafora J.W."/>
            <person name="Aime M.C."/>
        </authorList>
    </citation>
    <scope>NUCLEOTIDE SEQUENCE [LARGE SCALE GENOMIC DNA]</scope>
    <source>
        <strain evidence="1 2">MCA 3645</strain>
    </source>
</reference>
<proteinExistence type="predicted"/>
<accession>A0A317XN39</accession>
<keyword evidence="2" id="KW-1185">Reference proteome</keyword>
<evidence type="ECO:0000313" key="1">
    <source>
        <dbReference type="EMBL" id="PWY98788.1"/>
    </source>
</evidence>
<gene>
    <name evidence="1" type="ORF">BCV70DRAFT_27798</name>
</gene>
<dbReference type="EMBL" id="KZ819197">
    <property type="protein sequence ID" value="PWY98788.1"/>
    <property type="molecule type" value="Genomic_DNA"/>
</dbReference>
<evidence type="ECO:0000313" key="2">
    <source>
        <dbReference type="Proteomes" id="UP000246740"/>
    </source>
</evidence>
<dbReference type="InParanoid" id="A0A317XN39"/>